<sequence length="259" mass="30542">MEGDKSLEKILEQLNIGTILDYQRITGGRDSIVYKVRNMSEKRYAVRILPLERVDQFKQEEHLINIAHKNGIPVPFVHQVTEVEKYAVMVMDWGRGRTVLEELLEYPENATELGMDFGRMQHRLHDVMPSEMGKSEWLYPKSEREKKLYEKARSVNETKNCFLHMDYHPLNVLAENSKITGVLDWMNASSGDYRYDLARTYSILSAEEARQYLGIEHALVKRFREAWLDGYYNNSKGREKFDLYIHWANDRLVREMTVD</sequence>
<dbReference type="RefSeq" id="WP_036574320.1">
    <property type="nucleotide sequence ID" value="NZ_BBXV01000017.1"/>
</dbReference>
<dbReference type="Proteomes" id="UP000052946">
    <property type="component" value="Unassembled WGS sequence"/>
</dbReference>
<evidence type="ECO:0000259" key="1">
    <source>
        <dbReference type="Pfam" id="PF01636"/>
    </source>
</evidence>
<dbReference type="SUPFAM" id="SSF56112">
    <property type="entry name" value="Protein kinase-like (PK-like)"/>
    <property type="match status" value="1"/>
</dbReference>
<dbReference type="OrthoDB" id="9800774at2"/>
<keyword evidence="2" id="KW-0418">Kinase</keyword>
<dbReference type="Gene3D" id="3.90.1200.10">
    <property type="match status" value="1"/>
</dbReference>
<dbReference type="EMBL" id="BBXV01000017">
    <property type="protein sequence ID" value="GAQ17654.1"/>
    <property type="molecule type" value="Genomic_DNA"/>
</dbReference>
<feature type="domain" description="Aminoglycoside phosphotransferase" evidence="1">
    <location>
        <begin position="157"/>
        <end position="219"/>
    </location>
</feature>
<name>A0A0U9HD34_9BACI</name>
<dbReference type="InterPro" id="IPR011009">
    <property type="entry name" value="Kinase-like_dom_sf"/>
</dbReference>
<evidence type="ECO:0000313" key="3">
    <source>
        <dbReference type="Proteomes" id="UP000052946"/>
    </source>
</evidence>
<dbReference type="InterPro" id="IPR002575">
    <property type="entry name" value="Aminoglycoside_PTrfase"/>
</dbReference>
<keyword evidence="2" id="KW-0808">Transferase</keyword>
<organism evidence="2 3">
    <name type="scientific">Oceanobacillus picturae</name>
    <dbReference type="NCBI Taxonomy" id="171693"/>
    <lineage>
        <taxon>Bacteria</taxon>
        <taxon>Bacillati</taxon>
        <taxon>Bacillota</taxon>
        <taxon>Bacilli</taxon>
        <taxon>Bacillales</taxon>
        <taxon>Bacillaceae</taxon>
        <taxon>Oceanobacillus</taxon>
    </lineage>
</organism>
<dbReference type="GO" id="GO:0016301">
    <property type="term" value="F:kinase activity"/>
    <property type="evidence" value="ECO:0007669"/>
    <property type="project" value="UniProtKB-KW"/>
</dbReference>
<gene>
    <name evidence="2" type="ORF">OPHB3_1579</name>
</gene>
<evidence type="ECO:0000313" key="2">
    <source>
        <dbReference type="EMBL" id="GAQ17654.1"/>
    </source>
</evidence>
<dbReference type="InterPro" id="IPR051678">
    <property type="entry name" value="AGP_Transferase"/>
</dbReference>
<reference evidence="3" key="1">
    <citation type="submission" date="2015-07" db="EMBL/GenBank/DDBJ databases">
        <title>Draft Genome Sequence of Oceanobacillus picturae Heshi-B3 that Was Isolated from Fermented Rice Bran with Aging Salted Mackerel, Which Was Named Heshiko as Traditional Fermented Seafood in Japan.</title>
        <authorList>
            <person name="Akuzawa S."/>
            <person name="Nakagawa J."/>
            <person name="Kanekatsu T."/>
            <person name="Kanesaki Y."/>
            <person name="Suzuki T."/>
        </authorList>
    </citation>
    <scope>NUCLEOTIDE SEQUENCE [LARGE SCALE GENOMIC DNA]</scope>
    <source>
        <strain evidence="3">Heshi-B3</strain>
    </source>
</reference>
<accession>A0A0U9HD34</accession>
<comment type="caution">
    <text evidence="2">The sequence shown here is derived from an EMBL/GenBank/DDBJ whole genome shotgun (WGS) entry which is preliminary data.</text>
</comment>
<feature type="domain" description="Aminoglycoside phosphotransferase" evidence="1">
    <location>
        <begin position="22"/>
        <end position="139"/>
    </location>
</feature>
<reference evidence="2 3" key="2">
    <citation type="journal article" date="2016" name="Genome Announc.">
        <title>Draft Genome Sequence of Oceanobacillus picturae Heshi-B3, Isolated from Fermented Rice Bran in a Traditional Japanese Seafood Dish.</title>
        <authorList>
            <person name="Akuzawa S."/>
            <person name="Nagaoka J."/>
            <person name="Kanekatsu M."/>
            <person name="Kanesaki Y."/>
            <person name="Suzuki T."/>
        </authorList>
    </citation>
    <scope>NUCLEOTIDE SEQUENCE [LARGE SCALE GENOMIC DNA]</scope>
    <source>
        <strain evidence="2 3">Heshi-B3</strain>
    </source>
</reference>
<dbReference type="Pfam" id="PF01636">
    <property type="entry name" value="APH"/>
    <property type="match status" value="2"/>
</dbReference>
<dbReference type="Gene3D" id="3.30.200.20">
    <property type="entry name" value="Phosphorylase Kinase, domain 1"/>
    <property type="match status" value="1"/>
</dbReference>
<dbReference type="AlphaFoldDB" id="A0A0U9HD34"/>
<proteinExistence type="predicted"/>
<protein>
    <submittedName>
        <fullName evidence="2">Homoserine kinase</fullName>
    </submittedName>
</protein>
<dbReference type="PANTHER" id="PTHR21310">
    <property type="entry name" value="AMINOGLYCOSIDE PHOSPHOTRANSFERASE-RELATED-RELATED"/>
    <property type="match status" value="1"/>
</dbReference>